<evidence type="ECO:0000313" key="2">
    <source>
        <dbReference type="WBParaSite" id="nRc.2.0.1.t16820-RA"/>
    </source>
</evidence>
<dbReference type="Proteomes" id="UP000887565">
    <property type="component" value="Unplaced"/>
</dbReference>
<dbReference type="WBParaSite" id="nRc.2.0.1.t16820-RA">
    <property type="protein sequence ID" value="nRc.2.0.1.t16820-RA"/>
    <property type="gene ID" value="nRc.2.0.1.g16820"/>
</dbReference>
<dbReference type="AlphaFoldDB" id="A0A915ISH2"/>
<accession>A0A915ISH2</accession>
<keyword evidence="1" id="KW-1185">Reference proteome</keyword>
<sequence>TEDSQFFVTSKPTPSSLQKSDICAISSNSAGLTVGTLCTGIKFGSTVHPIILPSIEVYGTKNYTYSIVATDDKTVIAGFRMIYEIPVKIIGLSMVNGVEKVRTSRIFFHRSGAAAEPIELKWGILVAHDTSPGRPILVGMNATTIRKTSFEHIEEHTLIEPFSQWIGRALT</sequence>
<name>A0A915ISH2_ROMCU</name>
<reference evidence="2" key="1">
    <citation type="submission" date="2022-11" db="UniProtKB">
        <authorList>
            <consortium name="WormBaseParasite"/>
        </authorList>
    </citation>
    <scope>IDENTIFICATION</scope>
</reference>
<proteinExistence type="predicted"/>
<protein>
    <submittedName>
        <fullName evidence="2">Uncharacterized protein</fullName>
    </submittedName>
</protein>
<evidence type="ECO:0000313" key="1">
    <source>
        <dbReference type="Proteomes" id="UP000887565"/>
    </source>
</evidence>
<organism evidence="1 2">
    <name type="scientific">Romanomermis culicivorax</name>
    <name type="common">Nematode worm</name>
    <dbReference type="NCBI Taxonomy" id="13658"/>
    <lineage>
        <taxon>Eukaryota</taxon>
        <taxon>Metazoa</taxon>
        <taxon>Ecdysozoa</taxon>
        <taxon>Nematoda</taxon>
        <taxon>Enoplea</taxon>
        <taxon>Dorylaimia</taxon>
        <taxon>Mermithida</taxon>
        <taxon>Mermithoidea</taxon>
        <taxon>Mermithidae</taxon>
        <taxon>Romanomermis</taxon>
    </lineage>
</organism>